<keyword evidence="3" id="KW-1185">Reference proteome</keyword>
<evidence type="ECO:0000313" key="2">
    <source>
        <dbReference type="EMBL" id="GGL72808.1"/>
    </source>
</evidence>
<protein>
    <submittedName>
        <fullName evidence="2">Uncharacterized protein</fullName>
    </submittedName>
</protein>
<accession>A0ABQ2G354</accession>
<organism evidence="2 3">
    <name type="scientific">Deinococcus aerolatus</name>
    <dbReference type="NCBI Taxonomy" id="522487"/>
    <lineage>
        <taxon>Bacteria</taxon>
        <taxon>Thermotogati</taxon>
        <taxon>Deinococcota</taxon>
        <taxon>Deinococci</taxon>
        <taxon>Deinococcales</taxon>
        <taxon>Deinococcaceae</taxon>
        <taxon>Deinococcus</taxon>
    </lineage>
</organism>
<evidence type="ECO:0000313" key="3">
    <source>
        <dbReference type="Proteomes" id="UP000639973"/>
    </source>
</evidence>
<sequence length="136" mass="14360">MPLSLLAAPHLTRAAVVRCGAQTWTRQGAETRKDFARRVQLSLIDCAEGRIMEADEAADVPAGPTRLVSDQPQRALSPGDTVICFQPGVTQPMGVAVHGLRGLLDTLQANPLASRTGAPHSGSILSRLPQAPCPHP</sequence>
<gene>
    <name evidence="2" type="ORF">GCM10010840_08630</name>
</gene>
<comment type="caution">
    <text evidence="2">The sequence shown here is derived from an EMBL/GenBank/DDBJ whole genome shotgun (WGS) entry which is preliminary data.</text>
</comment>
<dbReference type="EMBL" id="BMOL01000002">
    <property type="protein sequence ID" value="GGL72808.1"/>
    <property type="molecule type" value="Genomic_DNA"/>
</dbReference>
<evidence type="ECO:0000256" key="1">
    <source>
        <dbReference type="SAM" id="MobiDB-lite"/>
    </source>
</evidence>
<reference evidence="3" key="1">
    <citation type="journal article" date="2019" name="Int. J. Syst. Evol. Microbiol.">
        <title>The Global Catalogue of Microorganisms (GCM) 10K type strain sequencing project: providing services to taxonomists for standard genome sequencing and annotation.</title>
        <authorList>
            <consortium name="The Broad Institute Genomics Platform"/>
            <consortium name="The Broad Institute Genome Sequencing Center for Infectious Disease"/>
            <person name="Wu L."/>
            <person name="Ma J."/>
        </authorList>
    </citation>
    <scope>NUCLEOTIDE SEQUENCE [LARGE SCALE GENOMIC DNA]</scope>
    <source>
        <strain evidence="3">JCM 15442</strain>
    </source>
</reference>
<name>A0ABQ2G354_9DEIO</name>
<feature type="region of interest" description="Disordered" evidence="1">
    <location>
        <begin position="114"/>
        <end position="136"/>
    </location>
</feature>
<proteinExistence type="predicted"/>
<dbReference type="Proteomes" id="UP000639973">
    <property type="component" value="Unassembled WGS sequence"/>
</dbReference>
<dbReference type="RefSeq" id="WP_188969343.1">
    <property type="nucleotide sequence ID" value="NZ_BMOL01000002.1"/>
</dbReference>